<evidence type="ECO:0000256" key="2">
    <source>
        <dbReference type="ARBA" id="ARBA00022692"/>
    </source>
</evidence>
<evidence type="ECO:0000259" key="6">
    <source>
        <dbReference type="PROSITE" id="PS50234"/>
    </source>
</evidence>
<proteinExistence type="predicted"/>
<dbReference type="eggNOG" id="COG2304">
    <property type="taxonomic scope" value="Bacteria"/>
</dbReference>
<feature type="transmembrane region" description="Helical" evidence="5">
    <location>
        <begin position="47"/>
        <end position="71"/>
    </location>
</feature>
<keyword evidence="3 5" id="KW-1133">Transmembrane helix</keyword>
<evidence type="ECO:0000313" key="7">
    <source>
        <dbReference type="EMBL" id="KFF00201.1"/>
    </source>
</evidence>
<organism evidence="7 8">
    <name type="scientific">Chryseobacterium formosense</name>
    <dbReference type="NCBI Taxonomy" id="236814"/>
    <lineage>
        <taxon>Bacteria</taxon>
        <taxon>Pseudomonadati</taxon>
        <taxon>Bacteroidota</taxon>
        <taxon>Flavobacteriia</taxon>
        <taxon>Flavobacteriales</taxon>
        <taxon>Weeksellaceae</taxon>
        <taxon>Chryseobacterium group</taxon>
        <taxon>Chryseobacterium</taxon>
    </lineage>
</organism>
<dbReference type="AlphaFoldDB" id="A0A085Z6Y7"/>
<keyword evidence="2 5" id="KW-0812">Transmembrane</keyword>
<comment type="caution">
    <text evidence="7">The sequence shown here is derived from an EMBL/GenBank/DDBJ whole genome shotgun (WGS) entry which is preliminary data.</text>
</comment>
<dbReference type="Proteomes" id="UP000028713">
    <property type="component" value="Unassembled WGS sequence"/>
</dbReference>
<feature type="domain" description="VWFA" evidence="6">
    <location>
        <begin position="89"/>
        <end position="284"/>
    </location>
</feature>
<dbReference type="Pfam" id="PF00092">
    <property type="entry name" value="VWA"/>
    <property type="match status" value="1"/>
</dbReference>
<dbReference type="OrthoDB" id="6206554at2"/>
<sequence length="330" mass="38172">MFNFEFYSPWFFLLFLVFIPLLFRDFSQKKRKGIKVPTTSNMDGNSGILPVLFLLKISKYIILSALIIAMARPRTFSVSQDRDESKGIDIMLAVDVSLSMFSKDFDPDRYAVLKKIAVDFINKRPNDRFGLVNYKLEAFLKVPLTFDHDAVKYEIENMNQREMTDGTSVGDGLAVAVNHLMKSKAKSKIVILMTDGQNTRISGLFPPQLAAVLAKENNIKVYCVGIGTNGYALMPYDYDEFGYYYREQPVSIDEDMLREITQTTGGIYYRADSENKLDEIYSDINKLEKTDIRVSRNYNYEEYFKIFLWIALGMLVFDAILRWVFYKFLS</sequence>
<dbReference type="STRING" id="236814.IX39_05960"/>
<evidence type="ECO:0000256" key="3">
    <source>
        <dbReference type="ARBA" id="ARBA00022989"/>
    </source>
</evidence>
<dbReference type="RefSeq" id="WP_034674238.1">
    <property type="nucleotide sequence ID" value="NZ_FPAP01000002.1"/>
</dbReference>
<accession>A0A085Z6Y7</accession>
<evidence type="ECO:0000313" key="8">
    <source>
        <dbReference type="Proteomes" id="UP000028713"/>
    </source>
</evidence>
<keyword evidence="8" id="KW-1185">Reference proteome</keyword>
<feature type="transmembrane region" description="Helical" evidence="5">
    <location>
        <begin position="306"/>
        <end position="325"/>
    </location>
</feature>
<dbReference type="InterPro" id="IPR050768">
    <property type="entry name" value="UPF0353/GerABKA_families"/>
</dbReference>
<keyword evidence="1" id="KW-1003">Cell membrane</keyword>
<evidence type="ECO:0000256" key="1">
    <source>
        <dbReference type="ARBA" id="ARBA00022475"/>
    </source>
</evidence>
<evidence type="ECO:0000256" key="4">
    <source>
        <dbReference type="ARBA" id="ARBA00023136"/>
    </source>
</evidence>
<name>A0A085Z6Y7_9FLAO</name>
<keyword evidence="4 5" id="KW-0472">Membrane</keyword>
<dbReference type="PROSITE" id="PS50234">
    <property type="entry name" value="VWFA"/>
    <property type="match status" value="1"/>
</dbReference>
<dbReference type="SUPFAM" id="SSF53300">
    <property type="entry name" value="vWA-like"/>
    <property type="match status" value="1"/>
</dbReference>
<reference evidence="7 8" key="1">
    <citation type="submission" date="2014-07" db="EMBL/GenBank/DDBJ databases">
        <title>Genome of Chryseobacterium formosense LMG 24722.</title>
        <authorList>
            <person name="Pipes S.E."/>
            <person name="Stropko S.J."/>
            <person name="Newman J.D."/>
        </authorList>
    </citation>
    <scope>NUCLEOTIDE SEQUENCE [LARGE SCALE GENOMIC DNA]</scope>
    <source>
        <strain evidence="7 8">LMG 24722</strain>
    </source>
</reference>
<dbReference type="PANTHER" id="PTHR22550">
    <property type="entry name" value="SPORE GERMINATION PROTEIN"/>
    <property type="match status" value="1"/>
</dbReference>
<dbReference type="InterPro" id="IPR036465">
    <property type="entry name" value="vWFA_dom_sf"/>
</dbReference>
<dbReference type="Gene3D" id="3.40.50.410">
    <property type="entry name" value="von Willebrand factor, type A domain"/>
    <property type="match status" value="1"/>
</dbReference>
<dbReference type="EMBL" id="JPRP01000001">
    <property type="protein sequence ID" value="KFF00201.1"/>
    <property type="molecule type" value="Genomic_DNA"/>
</dbReference>
<dbReference type="PANTHER" id="PTHR22550:SF5">
    <property type="entry name" value="LEUCINE ZIPPER PROTEIN 4"/>
    <property type="match status" value="1"/>
</dbReference>
<dbReference type="InterPro" id="IPR002035">
    <property type="entry name" value="VWF_A"/>
</dbReference>
<protein>
    <submittedName>
        <fullName evidence="7">von Willebrand factor A</fullName>
    </submittedName>
</protein>
<dbReference type="SMART" id="SM00327">
    <property type="entry name" value="VWA"/>
    <property type="match status" value="1"/>
</dbReference>
<feature type="transmembrane region" description="Helical" evidence="5">
    <location>
        <begin position="6"/>
        <end position="26"/>
    </location>
</feature>
<gene>
    <name evidence="7" type="ORF">IX39_05960</name>
</gene>
<evidence type="ECO:0000256" key="5">
    <source>
        <dbReference type="SAM" id="Phobius"/>
    </source>
</evidence>